<dbReference type="EMBL" id="CAJNOC010001114">
    <property type="protein sequence ID" value="CAF0836041.1"/>
    <property type="molecule type" value="Genomic_DNA"/>
</dbReference>
<sequence length="249" mass="29084">MELQKKESAKKELEELKLKYNFVEPNRGNLDDEQIEWRDGKPDYTLANLEYFKGKKMNHKADSLEKLVEDLVKTWEMEGSHKVNVSQWTTIDHENYKVCSNGGRVFVGEESIKIGNYNWLFDGCPKDLYDTEKETFESSHDLFRGSFTNGFPWELIKVFSGPPKVTFMWRHWGNFTGKYREHVGNCEFIELYGFAVVTVNDNLKIQFIEIFYDPNTYLEVLQRKKSADELINGKPIVGGTCPFINSKNF</sequence>
<evidence type="ECO:0000313" key="1">
    <source>
        <dbReference type="EMBL" id="CAF0836041.1"/>
    </source>
</evidence>
<evidence type="ECO:0000313" key="2">
    <source>
        <dbReference type="Proteomes" id="UP000663879"/>
    </source>
</evidence>
<dbReference type="OrthoDB" id="65445at2759"/>
<comment type="caution">
    <text evidence="1">The sequence shown here is derived from an EMBL/GenBank/DDBJ whole genome shotgun (WGS) entry which is preliminary data.</text>
</comment>
<proteinExistence type="predicted"/>
<name>A0A813UZC4_9BILA</name>
<evidence type="ECO:0008006" key="3">
    <source>
        <dbReference type="Google" id="ProtNLM"/>
    </source>
</evidence>
<accession>A0A813UZC4</accession>
<dbReference type="InterPro" id="IPR032710">
    <property type="entry name" value="NTF2-like_dom_sf"/>
</dbReference>
<keyword evidence="2" id="KW-1185">Reference proteome</keyword>
<dbReference type="InterPro" id="IPR053218">
    <property type="entry name" value="Pathogen-related_defense"/>
</dbReference>
<organism evidence="1 2">
    <name type="scientific">Brachionus calyciflorus</name>
    <dbReference type="NCBI Taxonomy" id="104777"/>
    <lineage>
        <taxon>Eukaryota</taxon>
        <taxon>Metazoa</taxon>
        <taxon>Spiralia</taxon>
        <taxon>Gnathifera</taxon>
        <taxon>Rotifera</taxon>
        <taxon>Eurotatoria</taxon>
        <taxon>Monogononta</taxon>
        <taxon>Pseudotrocha</taxon>
        <taxon>Ploima</taxon>
        <taxon>Brachionidae</taxon>
        <taxon>Brachionus</taxon>
    </lineage>
</organism>
<gene>
    <name evidence="1" type="ORF">OXX778_LOCUS8212</name>
</gene>
<dbReference type="PANTHER" id="PTHR31723">
    <property type="entry name" value="PATHOGENESIS-RELATED FAMILY PROTEIN"/>
    <property type="match status" value="1"/>
</dbReference>
<dbReference type="Proteomes" id="UP000663879">
    <property type="component" value="Unassembled WGS sequence"/>
</dbReference>
<dbReference type="SUPFAM" id="SSF54427">
    <property type="entry name" value="NTF2-like"/>
    <property type="match status" value="1"/>
</dbReference>
<dbReference type="AlphaFoldDB" id="A0A813UZC4"/>
<reference evidence="1" key="1">
    <citation type="submission" date="2021-02" db="EMBL/GenBank/DDBJ databases">
        <authorList>
            <person name="Nowell W R."/>
        </authorList>
    </citation>
    <scope>NUCLEOTIDE SEQUENCE</scope>
    <source>
        <strain evidence="1">Ploen Becks lab</strain>
    </source>
</reference>
<protein>
    <recommendedName>
        <fullName evidence="3">Pathogen-related protein</fullName>
    </recommendedName>
</protein>
<dbReference type="PANTHER" id="PTHR31723:SF10">
    <property type="entry name" value="PATHOGEN-RELATED PROTEIN"/>
    <property type="match status" value="1"/>
</dbReference>